<evidence type="ECO:0000256" key="8">
    <source>
        <dbReference type="ARBA" id="ARBA00023211"/>
    </source>
</evidence>
<keyword evidence="7 9" id="KW-0051">Antiviral defense</keyword>
<reference evidence="11" key="1">
    <citation type="journal article" date="2022" name="Nat. Microbiol.">
        <title>Unique mobile elements and scalable gene flow at the prokaryote-eukaryote boundary revealed by circularized Asgard archaea genomes.</title>
        <authorList>
            <person name="Wu F."/>
            <person name="Speth D.R."/>
            <person name="Philosof A."/>
            <person name="Cremiere A."/>
            <person name="Narayanan A."/>
            <person name="Barco R.A."/>
            <person name="Connon S.A."/>
            <person name="Amend J.P."/>
            <person name="Antoshechkin I.A."/>
            <person name="Orphan V.J."/>
        </authorList>
    </citation>
    <scope>NUCLEOTIDE SEQUENCE</scope>
    <source>
        <strain evidence="11">PM71</strain>
    </source>
</reference>
<evidence type="ECO:0000256" key="2">
    <source>
        <dbReference type="ARBA" id="ARBA00022723"/>
    </source>
</evidence>
<keyword evidence="3 9" id="KW-0378">Hydrolase</keyword>
<dbReference type="GO" id="GO:0051536">
    <property type="term" value="F:iron-sulfur cluster binding"/>
    <property type="evidence" value="ECO:0007669"/>
    <property type="project" value="UniProtKB-KW"/>
</dbReference>
<dbReference type="InterPro" id="IPR022765">
    <property type="entry name" value="Dna2/Cas4_DUF83"/>
</dbReference>
<feature type="domain" description="DUF83" evidence="10">
    <location>
        <begin position="17"/>
        <end position="175"/>
    </location>
</feature>
<evidence type="ECO:0000256" key="9">
    <source>
        <dbReference type="RuleBase" id="RU365022"/>
    </source>
</evidence>
<keyword evidence="5 9" id="KW-0408">Iron</keyword>
<dbReference type="EC" id="3.1.12.1" evidence="9"/>
<evidence type="ECO:0000259" key="10">
    <source>
        <dbReference type="Pfam" id="PF01930"/>
    </source>
</evidence>
<dbReference type="NCBIfam" id="TIGR00372">
    <property type="entry name" value="cas4"/>
    <property type="match status" value="1"/>
</dbReference>
<dbReference type="InterPro" id="IPR013343">
    <property type="entry name" value="CRISPR-assoc_prot_Cas4"/>
</dbReference>
<keyword evidence="8 9" id="KW-0464">Manganese</keyword>
<dbReference type="PANTHER" id="PTHR37168">
    <property type="entry name" value="CRISPR-ASSOCIATED EXONUCLEASE CAS4"/>
    <property type="match status" value="1"/>
</dbReference>
<dbReference type="Proteomes" id="UP001201020">
    <property type="component" value="Chromosome"/>
</dbReference>
<dbReference type="EMBL" id="CP084166">
    <property type="protein sequence ID" value="UJG41608.1"/>
    <property type="molecule type" value="Genomic_DNA"/>
</dbReference>
<evidence type="ECO:0000256" key="6">
    <source>
        <dbReference type="ARBA" id="ARBA00023014"/>
    </source>
</evidence>
<protein>
    <recommendedName>
        <fullName evidence="9">CRISPR-associated exonuclease Cas4</fullName>
        <ecNumber evidence="9">3.1.12.1</ecNumber>
    </recommendedName>
</protein>
<keyword evidence="2 9" id="KW-0479">Metal-binding</keyword>
<evidence type="ECO:0000256" key="7">
    <source>
        <dbReference type="ARBA" id="ARBA00023118"/>
    </source>
</evidence>
<evidence type="ECO:0000256" key="3">
    <source>
        <dbReference type="ARBA" id="ARBA00022801"/>
    </source>
</evidence>
<dbReference type="Gene3D" id="3.90.320.10">
    <property type="match status" value="1"/>
</dbReference>
<comment type="similarity">
    <text evidence="9">Belongs to the CRISPR-associated exonuclease Cas4 family.</text>
</comment>
<name>A0A9Y1FMH1_9ARCH</name>
<evidence type="ECO:0000313" key="11">
    <source>
        <dbReference type="EMBL" id="UJG41608.1"/>
    </source>
</evidence>
<evidence type="ECO:0000256" key="5">
    <source>
        <dbReference type="ARBA" id="ARBA00023004"/>
    </source>
</evidence>
<comment type="cofactor">
    <cofactor evidence="9">
        <name>iron-sulfur cluster</name>
        <dbReference type="ChEBI" id="CHEBI:30408"/>
    </cofactor>
</comment>
<evidence type="ECO:0000256" key="4">
    <source>
        <dbReference type="ARBA" id="ARBA00022839"/>
    </source>
</evidence>
<keyword evidence="4 9" id="KW-0269">Exonuclease</keyword>
<dbReference type="GO" id="GO:0046872">
    <property type="term" value="F:metal ion binding"/>
    <property type="evidence" value="ECO:0007669"/>
    <property type="project" value="UniProtKB-KW"/>
</dbReference>
<accession>A0A9Y1FMH1</accession>
<comment type="cofactor">
    <cofactor evidence="9">
        <name>Mg(2+)</name>
        <dbReference type="ChEBI" id="CHEBI:18420"/>
    </cofactor>
    <cofactor evidence="9">
        <name>Mn(2+)</name>
        <dbReference type="ChEBI" id="CHEBI:29035"/>
    </cofactor>
    <text evidence="9">Mg(2+) or Mn(2+) required for ssDNA cleavage activity.</text>
</comment>
<keyword evidence="1 9" id="KW-0540">Nuclease</keyword>
<dbReference type="InterPro" id="IPR011604">
    <property type="entry name" value="PDDEXK-like_dom_sf"/>
</dbReference>
<sequence>MVELNHISIKNTDFAVTGVMVQYLFSCKRELWFFTKKIDFNKEDQNIQIGKIIHETSYKRNKKEFDLGFVKFDLIETKNRIIISEIKKSSKLLEPAKMQLLYYVYILSKITEKEVEGEIRIPKERKKVKIQLQNEEEKLIQKALREIKEISLLERPPKAEKKFYCKNCAYYIFCWV</sequence>
<dbReference type="Pfam" id="PF01930">
    <property type="entry name" value="Cas_Cas4"/>
    <property type="match status" value="1"/>
</dbReference>
<dbReference type="AlphaFoldDB" id="A0A9Y1FMH1"/>
<evidence type="ECO:0000256" key="1">
    <source>
        <dbReference type="ARBA" id="ARBA00022722"/>
    </source>
</evidence>
<proteinExistence type="inferred from homology"/>
<dbReference type="PANTHER" id="PTHR37168:SF2">
    <property type="entry name" value="CRISPR-ASSOCIATED EXONUCLEASE CAS4"/>
    <property type="match status" value="1"/>
</dbReference>
<gene>
    <name evidence="11" type="primary">cas4</name>
    <name evidence="11" type="ORF">K9W45_03875</name>
</gene>
<keyword evidence="6 9" id="KW-0411">Iron-sulfur</keyword>
<dbReference type="GO" id="GO:0004527">
    <property type="term" value="F:exonuclease activity"/>
    <property type="evidence" value="ECO:0007669"/>
    <property type="project" value="UniProtKB-KW"/>
</dbReference>
<comment type="function">
    <text evidence="9">CRISPR (clustered regularly interspaced short palindromic repeat) is an adaptive immune system that provides protection against mobile genetic elements (viruses, transposable elements and conjugative plasmids). CRISPR clusters contain sequences complementary to antecedent mobile elements and target invading nucleic acids. CRISPR clusters are transcribed and processed into CRISPR RNA (crRNA).</text>
</comment>
<organism evidence="11">
    <name type="scientific">Candidatus Heimdallarchaeum aukensis</name>
    <dbReference type="NCBI Taxonomy" id="2876573"/>
    <lineage>
        <taxon>Archaea</taxon>
        <taxon>Promethearchaeati</taxon>
        <taxon>Candidatus Heimdallarchaeota</taxon>
        <taxon>Candidatus Heimdallarchaeia (ex Rinke et al. 2021) (nom. nud.)</taxon>
        <taxon>Candidatus Heimdallarchaeales</taxon>
        <taxon>Candidatus Heimdallarchaeaceae</taxon>
        <taxon>Candidatus Heimdallarchaeum</taxon>
    </lineage>
</organism>
<dbReference type="GO" id="GO:0051607">
    <property type="term" value="P:defense response to virus"/>
    <property type="evidence" value="ECO:0007669"/>
    <property type="project" value="UniProtKB-KW"/>
</dbReference>